<evidence type="ECO:0000313" key="7">
    <source>
        <dbReference type="Proteomes" id="UP000214973"/>
    </source>
</evidence>
<proteinExistence type="predicted"/>
<accession>A0A239YJK7</accession>
<dbReference type="InterPro" id="IPR010652">
    <property type="entry name" value="DUF1232"/>
</dbReference>
<reference evidence="6 7" key="1">
    <citation type="submission" date="2017-06" db="EMBL/GenBank/DDBJ databases">
        <authorList>
            <consortium name="Pathogen Informatics"/>
        </authorList>
    </citation>
    <scope>NUCLEOTIDE SEQUENCE [LARGE SCALE GENOMIC DNA]</scope>
    <source>
        <strain evidence="6 7">NCTC12018</strain>
    </source>
</reference>
<keyword evidence="4" id="KW-0472">Membrane</keyword>
<comment type="subcellular location">
    <subcellularLocation>
        <location evidence="1">Endomembrane system</location>
        <topology evidence="1">Multi-pass membrane protein</topology>
    </subcellularLocation>
</comment>
<dbReference type="Pfam" id="PF06803">
    <property type="entry name" value="DUF1232"/>
    <property type="match status" value="1"/>
</dbReference>
<sequence>MNPLKIIKYGKFLSESRFVAFLGRYGKKLAFVQQAVTLFFCLRDEDTPKYVKAVIAGALGYLVLPIDIVPDTIAVLGWLDDMAVLGIAYKVANRYIKTSHQQQAKKFFPFGGNG</sequence>
<feature type="domain" description="DUF1232" evidence="5">
    <location>
        <begin position="51"/>
        <end position="86"/>
    </location>
</feature>
<gene>
    <name evidence="6" type="ORF">SAMEA44547418_00445</name>
</gene>
<evidence type="ECO:0000256" key="4">
    <source>
        <dbReference type="ARBA" id="ARBA00023136"/>
    </source>
</evidence>
<keyword evidence="3" id="KW-1133">Transmembrane helix</keyword>
<name>A0A239YJK7_9FIRM</name>
<dbReference type="GO" id="GO:0012505">
    <property type="term" value="C:endomembrane system"/>
    <property type="evidence" value="ECO:0007669"/>
    <property type="project" value="UniProtKB-SubCell"/>
</dbReference>
<dbReference type="RefSeq" id="WP_095065362.1">
    <property type="nucleotide sequence ID" value="NZ_LT906470.1"/>
</dbReference>
<evidence type="ECO:0000256" key="2">
    <source>
        <dbReference type="ARBA" id="ARBA00022692"/>
    </source>
</evidence>
<keyword evidence="7" id="KW-1185">Reference proteome</keyword>
<dbReference type="PIRSF" id="PIRSF031804">
    <property type="entry name" value="UCP031804"/>
    <property type="match status" value="1"/>
</dbReference>
<dbReference type="KEGG" id="vrm:44547418_00445"/>
<dbReference type="EMBL" id="LT906470">
    <property type="protein sequence ID" value="SNV59155.1"/>
    <property type="molecule type" value="Genomic_DNA"/>
</dbReference>
<evidence type="ECO:0000256" key="3">
    <source>
        <dbReference type="ARBA" id="ARBA00022989"/>
    </source>
</evidence>
<evidence type="ECO:0000259" key="5">
    <source>
        <dbReference type="Pfam" id="PF06803"/>
    </source>
</evidence>
<dbReference type="InterPro" id="IPR016983">
    <property type="entry name" value="UCP031804"/>
</dbReference>
<protein>
    <submittedName>
        <fullName evidence="6">Uncharacterized conserved protein</fullName>
    </submittedName>
</protein>
<keyword evidence="2" id="KW-0812">Transmembrane</keyword>
<dbReference type="AlphaFoldDB" id="A0A239YJK7"/>
<evidence type="ECO:0000313" key="6">
    <source>
        <dbReference type="EMBL" id="SNV59155.1"/>
    </source>
</evidence>
<dbReference type="Proteomes" id="UP000214973">
    <property type="component" value="Chromosome 1"/>
</dbReference>
<organism evidence="6 7">
    <name type="scientific">Veillonella rodentium</name>
    <dbReference type="NCBI Taxonomy" id="248315"/>
    <lineage>
        <taxon>Bacteria</taxon>
        <taxon>Bacillati</taxon>
        <taxon>Bacillota</taxon>
        <taxon>Negativicutes</taxon>
        <taxon>Veillonellales</taxon>
        <taxon>Veillonellaceae</taxon>
        <taxon>Veillonella</taxon>
    </lineage>
</organism>
<evidence type="ECO:0000256" key="1">
    <source>
        <dbReference type="ARBA" id="ARBA00004127"/>
    </source>
</evidence>